<sequence>MKWDRVNLNRRDLLKIAGVGAVSAALPGCSDNTASVAKKPVGITGIDGRRVLPWSNWSGNQSCQPNQRLVPRNESQLIEAVKNSQQPIRCVGSSHSFSNIVATDNTLMSLARFRGVKNIDKATRQVDIAAGTRLADIGEPLWEAGLGLINMPDIDTQSLAGAIATSTHGTGKTLGSMSSTVQQITMINGQGDKVICSAEQNSDVFNAARNNIGMLGVATEFRLQAKQRYHLKERSWMLPLGEGLAQIEQQRDQHRHFEAYALPHADYILFISLDEVDQETFAKAPAVENNGDAYETFRTLAKVIDYAPFMRSFIMNRGAATVDPEERYGRSHDIFGNLRDIRFNEMEYSIPAEHGVECLSEILATIKKHDVDVIFPLEYRYVKADDVWLSPFYQRDSCSISCHNFHDRDYKKYFALLEPIFKKYQGRPHWGKIHTLEQSQLSALYPRWDDFMKVRQQMDPQNKFVSNNLKELFSIG</sequence>
<dbReference type="Gene3D" id="3.30.43.10">
    <property type="entry name" value="Uridine Diphospho-n-acetylenolpyruvylglucosamine Reductase, domain 2"/>
    <property type="match status" value="1"/>
</dbReference>
<dbReference type="InterPro" id="IPR006311">
    <property type="entry name" value="TAT_signal"/>
</dbReference>
<dbReference type="GO" id="GO:0016020">
    <property type="term" value="C:membrane"/>
    <property type="evidence" value="ECO:0007669"/>
    <property type="project" value="InterPro"/>
</dbReference>
<dbReference type="PANTHER" id="PTHR43762">
    <property type="entry name" value="L-GULONOLACTONE OXIDASE"/>
    <property type="match status" value="1"/>
</dbReference>
<dbReference type="GO" id="GO:0071949">
    <property type="term" value="F:FAD binding"/>
    <property type="evidence" value="ECO:0007669"/>
    <property type="project" value="InterPro"/>
</dbReference>
<dbReference type="Pfam" id="PF01565">
    <property type="entry name" value="FAD_binding_4"/>
    <property type="match status" value="1"/>
</dbReference>
<keyword evidence="5" id="KW-1185">Reference proteome</keyword>
<dbReference type="InterPro" id="IPR016169">
    <property type="entry name" value="FAD-bd_PCMH_sub2"/>
</dbReference>
<keyword evidence="2" id="KW-0560">Oxidoreductase</keyword>
<dbReference type="InterPro" id="IPR016166">
    <property type="entry name" value="FAD-bd_PCMH"/>
</dbReference>
<organism evidence="4 5">
    <name type="scientific">Pelagibaculum spongiae</name>
    <dbReference type="NCBI Taxonomy" id="2080658"/>
    <lineage>
        <taxon>Bacteria</taxon>
        <taxon>Pseudomonadati</taxon>
        <taxon>Pseudomonadota</taxon>
        <taxon>Gammaproteobacteria</taxon>
        <taxon>Oceanospirillales</taxon>
        <taxon>Pelagibaculum</taxon>
    </lineage>
</organism>
<dbReference type="Pfam" id="PF04030">
    <property type="entry name" value="ALO"/>
    <property type="match status" value="1"/>
</dbReference>
<accession>A0A2V1GUY2</accession>
<feature type="domain" description="FAD-binding PCMH-type" evidence="3">
    <location>
        <begin position="61"/>
        <end position="228"/>
    </location>
</feature>
<gene>
    <name evidence="4" type="ORF">DC094_15680</name>
</gene>
<reference evidence="4 5" key="1">
    <citation type="submission" date="2018-04" db="EMBL/GenBank/DDBJ databases">
        <title>Thalassorhabdus spongiae gen. nov., sp. nov., isolated from a marine sponge in South-West Iceland.</title>
        <authorList>
            <person name="Knobloch S."/>
            <person name="Daussin A."/>
            <person name="Johannsson R."/>
            <person name="Marteinsson V.T."/>
        </authorList>
    </citation>
    <scope>NUCLEOTIDE SEQUENCE [LARGE SCALE GENOMIC DNA]</scope>
    <source>
        <strain evidence="4 5">Hp12</strain>
    </source>
</reference>
<dbReference type="Gene3D" id="1.10.45.10">
    <property type="entry name" value="Vanillyl-alcohol Oxidase, Chain A, domain 4"/>
    <property type="match status" value="1"/>
</dbReference>
<dbReference type="EMBL" id="QDDL01000007">
    <property type="protein sequence ID" value="PVZ66708.1"/>
    <property type="molecule type" value="Genomic_DNA"/>
</dbReference>
<comment type="caution">
    <text evidence="4">The sequence shown here is derived from an EMBL/GenBank/DDBJ whole genome shotgun (WGS) entry which is preliminary data.</text>
</comment>
<dbReference type="Gene3D" id="3.30.465.10">
    <property type="match status" value="1"/>
</dbReference>
<evidence type="ECO:0000313" key="5">
    <source>
        <dbReference type="Proteomes" id="UP000244906"/>
    </source>
</evidence>
<evidence type="ECO:0000256" key="2">
    <source>
        <dbReference type="ARBA" id="ARBA00023002"/>
    </source>
</evidence>
<protein>
    <submittedName>
        <fullName evidence="4">FAD-linked oxidoreductase</fullName>
    </submittedName>
</protein>
<dbReference type="InterPro" id="IPR016167">
    <property type="entry name" value="FAD-bd_PCMH_sub1"/>
</dbReference>
<dbReference type="InterPro" id="IPR006094">
    <property type="entry name" value="Oxid_FAD_bind_N"/>
</dbReference>
<dbReference type="RefSeq" id="WP_116688072.1">
    <property type="nucleotide sequence ID" value="NZ_CAWNYD010000007.1"/>
</dbReference>
<keyword evidence="1" id="KW-0274">FAD</keyword>
<dbReference type="PROSITE" id="PS51387">
    <property type="entry name" value="FAD_PCMH"/>
    <property type="match status" value="1"/>
</dbReference>
<dbReference type="InterPro" id="IPR016171">
    <property type="entry name" value="Vanillyl_alc_oxidase_C-sub2"/>
</dbReference>
<dbReference type="PANTHER" id="PTHR43762:SF1">
    <property type="entry name" value="D-ARABINONO-1,4-LACTONE OXIDASE"/>
    <property type="match status" value="1"/>
</dbReference>
<dbReference type="InterPro" id="IPR007173">
    <property type="entry name" value="ALO_C"/>
</dbReference>
<keyword evidence="1" id="KW-0285">Flavoprotein</keyword>
<dbReference type="InterPro" id="IPR036318">
    <property type="entry name" value="FAD-bd_PCMH-like_sf"/>
</dbReference>
<dbReference type="PIRSF" id="PIRSF000136">
    <property type="entry name" value="LGO_GLO"/>
    <property type="match status" value="1"/>
</dbReference>
<evidence type="ECO:0000259" key="3">
    <source>
        <dbReference type="PROSITE" id="PS51387"/>
    </source>
</evidence>
<dbReference type="PROSITE" id="PS51318">
    <property type="entry name" value="TAT"/>
    <property type="match status" value="1"/>
</dbReference>
<dbReference type="Proteomes" id="UP000244906">
    <property type="component" value="Unassembled WGS sequence"/>
</dbReference>
<proteinExistence type="predicted"/>
<dbReference type="SUPFAM" id="SSF56176">
    <property type="entry name" value="FAD-binding/transporter-associated domain-like"/>
    <property type="match status" value="1"/>
</dbReference>
<dbReference type="NCBIfam" id="TIGR01679">
    <property type="entry name" value="bact_FAD_ox"/>
    <property type="match status" value="1"/>
</dbReference>
<dbReference type="InterPro" id="IPR010031">
    <property type="entry name" value="FAD_lactone_oxidase-like"/>
</dbReference>
<evidence type="ECO:0000313" key="4">
    <source>
        <dbReference type="EMBL" id="PVZ66708.1"/>
    </source>
</evidence>
<name>A0A2V1GUY2_9GAMM</name>
<dbReference type="GO" id="GO:0003885">
    <property type="term" value="F:D-arabinono-1,4-lactone oxidase activity"/>
    <property type="evidence" value="ECO:0007669"/>
    <property type="project" value="InterPro"/>
</dbReference>
<dbReference type="AlphaFoldDB" id="A0A2V1GUY2"/>
<evidence type="ECO:0000256" key="1">
    <source>
        <dbReference type="ARBA" id="ARBA00022827"/>
    </source>
</evidence>
<dbReference type="Gene3D" id="3.30.70.2520">
    <property type="match status" value="1"/>
</dbReference>
<dbReference type="OrthoDB" id="9800184at2"/>